<organism evidence="2 3">
    <name type="scientific">Pinibacter aurantiacus</name>
    <dbReference type="NCBI Taxonomy" id="2851599"/>
    <lineage>
        <taxon>Bacteria</taxon>
        <taxon>Pseudomonadati</taxon>
        <taxon>Bacteroidota</taxon>
        <taxon>Chitinophagia</taxon>
        <taxon>Chitinophagales</taxon>
        <taxon>Chitinophagaceae</taxon>
        <taxon>Pinibacter</taxon>
    </lineage>
</organism>
<comment type="caution">
    <text evidence="2">The sequence shown here is derived from an EMBL/GenBank/DDBJ whole genome shotgun (WGS) entry which is preliminary data.</text>
</comment>
<feature type="transmembrane region" description="Helical" evidence="1">
    <location>
        <begin position="180"/>
        <end position="200"/>
    </location>
</feature>
<evidence type="ECO:0000313" key="3">
    <source>
        <dbReference type="Proteomes" id="UP000812270"/>
    </source>
</evidence>
<keyword evidence="1" id="KW-0812">Transmembrane</keyword>
<evidence type="ECO:0000256" key="1">
    <source>
        <dbReference type="SAM" id="Phobius"/>
    </source>
</evidence>
<feature type="transmembrane region" description="Helical" evidence="1">
    <location>
        <begin position="226"/>
        <end position="246"/>
    </location>
</feature>
<keyword evidence="3" id="KW-1185">Reference proteome</keyword>
<name>A0A9E2S6Q4_9BACT</name>
<sequence length="303" mass="34961">MLKRKDRSLMKFIFFGNYFYGLCAVALSIEASLQQEFPLNTVPYYLLVTALTILYYTKAYITDNEHNSTNIRSIWYAANAKLIFYCQLVLYTVCLVCGLIVFPLKELSSITVPEWFLIALVPVAGLMYYGINLRTTKAYNLRSVGWLKPFMIGFVWAGMVTIYPVLYYCITHNISYDITWVKFFLFVKNLMFITVLCILFDIKDYATDHNLQLKTFVVKAGLRKTIFYIVIPLSIVGLGSFIVYALSRHFGVMKILINTIPFILLILVAYSLHNRRSIFYYLVVIDGLMLVKALCGIVAMKFF</sequence>
<dbReference type="RefSeq" id="WP_217789270.1">
    <property type="nucleotide sequence ID" value="NZ_JAHSPG010000001.1"/>
</dbReference>
<dbReference type="Proteomes" id="UP000812270">
    <property type="component" value="Unassembled WGS sequence"/>
</dbReference>
<reference evidence="2" key="1">
    <citation type="submission" date="2021-06" db="EMBL/GenBank/DDBJ databases">
        <authorList>
            <person name="Huq M.A."/>
        </authorList>
    </citation>
    <scope>NUCLEOTIDE SEQUENCE</scope>
    <source>
        <strain evidence="2">MAH-26</strain>
    </source>
</reference>
<feature type="transmembrane region" description="Helical" evidence="1">
    <location>
        <begin position="12"/>
        <end position="30"/>
    </location>
</feature>
<feature type="transmembrane region" description="Helical" evidence="1">
    <location>
        <begin position="110"/>
        <end position="129"/>
    </location>
</feature>
<keyword evidence="1" id="KW-0472">Membrane</keyword>
<evidence type="ECO:0000313" key="2">
    <source>
        <dbReference type="EMBL" id="MBV4355724.1"/>
    </source>
</evidence>
<dbReference type="EMBL" id="JAHSPG010000001">
    <property type="protein sequence ID" value="MBV4355724.1"/>
    <property type="molecule type" value="Genomic_DNA"/>
</dbReference>
<proteinExistence type="predicted"/>
<feature type="transmembrane region" description="Helical" evidence="1">
    <location>
        <begin position="252"/>
        <end position="272"/>
    </location>
</feature>
<feature type="transmembrane region" description="Helical" evidence="1">
    <location>
        <begin position="82"/>
        <end position="104"/>
    </location>
</feature>
<protein>
    <recommendedName>
        <fullName evidence="4">Prenyltransferase</fullName>
    </recommendedName>
</protein>
<gene>
    <name evidence="2" type="ORF">KTO63_01100</name>
</gene>
<feature type="transmembrane region" description="Helical" evidence="1">
    <location>
        <begin position="150"/>
        <end position="168"/>
    </location>
</feature>
<keyword evidence="1" id="KW-1133">Transmembrane helix</keyword>
<dbReference type="AlphaFoldDB" id="A0A9E2S6Q4"/>
<feature type="transmembrane region" description="Helical" evidence="1">
    <location>
        <begin position="279"/>
        <end position="300"/>
    </location>
</feature>
<feature type="transmembrane region" description="Helical" evidence="1">
    <location>
        <begin position="42"/>
        <end position="61"/>
    </location>
</feature>
<evidence type="ECO:0008006" key="4">
    <source>
        <dbReference type="Google" id="ProtNLM"/>
    </source>
</evidence>
<accession>A0A9E2S6Q4</accession>